<sequence length="391" mass="44503">MENALGWLFTLPFLLTCLMTLTLLIIYLIRWRAPVAVQELPSVSVFIPYYNENADILIASLNKLEQQQYPTQLQIIIIDDGSNNNTPMRVKEWVASERKQQFVILTRQSNEGRKGFALDFALDSGVATGDAYVIVDSDTYVEPDGIAELVAKLWSHPDNAAVCGYVVPENYRDSLIGKLQYYEHIGIYGAIRAAQDLMGTVPVLAGAFVAHRASVVREIGGWSEWLVEDISWSWKALAHQYRTGYAANAVATTQCPISHNALFKQRRRWARGRVEAYVEAWKVSFLSGVKSTPWFLMTAMNFIFPPKLIMLPVLMMFQVWLPVLLSILTLCLYLVFTALYFRRHGNKTNITKRDVANVPFYASMLDAITWLPNVLGYVDEFRGKKKNWLTR</sequence>
<organism evidence="6 7">
    <name type="scientific">Motilimonas cestriensis</name>
    <dbReference type="NCBI Taxonomy" id="2742685"/>
    <lineage>
        <taxon>Bacteria</taxon>
        <taxon>Pseudomonadati</taxon>
        <taxon>Pseudomonadota</taxon>
        <taxon>Gammaproteobacteria</taxon>
        <taxon>Alteromonadales</taxon>
        <taxon>Alteromonadales genera incertae sedis</taxon>
        <taxon>Motilimonas</taxon>
    </lineage>
</organism>
<evidence type="ECO:0000256" key="2">
    <source>
        <dbReference type="ARBA" id="ARBA00022676"/>
    </source>
</evidence>
<dbReference type="EMBL" id="JAIMJA010000031">
    <property type="protein sequence ID" value="MCE2597053.1"/>
    <property type="molecule type" value="Genomic_DNA"/>
</dbReference>
<dbReference type="InterPro" id="IPR029044">
    <property type="entry name" value="Nucleotide-diphossugar_trans"/>
</dbReference>
<feature type="transmembrane region" description="Helical" evidence="4">
    <location>
        <begin position="6"/>
        <end position="29"/>
    </location>
</feature>
<keyword evidence="2 6" id="KW-0328">Glycosyltransferase</keyword>
<feature type="transmembrane region" description="Helical" evidence="4">
    <location>
        <begin position="320"/>
        <end position="341"/>
    </location>
</feature>
<keyword evidence="4" id="KW-0472">Membrane</keyword>
<evidence type="ECO:0000313" key="6">
    <source>
        <dbReference type="EMBL" id="MCE2597053.1"/>
    </source>
</evidence>
<dbReference type="InterPro" id="IPR001173">
    <property type="entry name" value="Glyco_trans_2-like"/>
</dbReference>
<dbReference type="GO" id="GO:0016757">
    <property type="term" value="F:glycosyltransferase activity"/>
    <property type="evidence" value="ECO:0007669"/>
    <property type="project" value="UniProtKB-KW"/>
</dbReference>
<evidence type="ECO:0000256" key="3">
    <source>
        <dbReference type="ARBA" id="ARBA00022679"/>
    </source>
</evidence>
<evidence type="ECO:0000256" key="1">
    <source>
        <dbReference type="ARBA" id="ARBA00006739"/>
    </source>
</evidence>
<keyword evidence="3 6" id="KW-0808">Transferase</keyword>
<dbReference type="SUPFAM" id="SSF53448">
    <property type="entry name" value="Nucleotide-diphospho-sugar transferases"/>
    <property type="match status" value="1"/>
</dbReference>
<dbReference type="RefSeq" id="WP_233054798.1">
    <property type="nucleotide sequence ID" value="NZ_JAIMJA010000031.1"/>
</dbReference>
<dbReference type="PANTHER" id="PTHR43630">
    <property type="entry name" value="POLY-BETA-1,6-N-ACETYL-D-GLUCOSAMINE SYNTHASE"/>
    <property type="match status" value="1"/>
</dbReference>
<keyword evidence="4" id="KW-0812">Transmembrane</keyword>
<dbReference type="Gene3D" id="3.90.550.10">
    <property type="entry name" value="Spore Coat Polysaccharide Biosynthesis Protein SpsA, Chain A"/>
    <property type="match status" value="1"/>
</dbReference>
<comment type="caution">
    <text evidence="6">The sequence shown here is derived from an EMBL/GenBank/DDBJ whole genome shotgun (WGS) entry which is preliminary data.</text>
</comment>
<evidence type="ECO:0000256" key="4">
    <source>
        <dbReference type="SAM" id="Phobius"/>
    </source>
</evidence>
<protein>
    <submittedName>
        <fullName evidence="6">Glycosyltransferase</fullName>
        <ecNumber evidence="6">2.4.-.-</ecNumber>
    </submittedName>
</protein>
<proteinExistence type="inferred from homology"/>
<keyword evidence="7" id="KW-1185">Reference proteome</keyword>
<keyword evidence="4" id="KW-1133">Transmembrane helix</keyword>
<dbReference type="PANTHER" id="PTHR43630:SF1">
    <property type="entry name" value="POLY-BETA-1,6-N-ACETYL-D-GLUCOSAMINE SYNTHASE"/>
    <property type="match status" value="1"/>
</dbReference>
<dbReference type="Proteomes" id="UP001201273">
    <property type="component" value="Unassembled WGS sequence"/>
</dbReference>
<evidence type="ECO:0000259" key="5">
    <source>
        <dbReference type="Pfam" id="PF00535"/>
    </source>
</evidence>
<name>A0ABS8WFI1_9GAMM</name>
<accession>A0ABS8WFI1</accession>
<comment type="similarity">
    <text evidence="1">Belongs to the glycosyltransferase 2 family.</text>
</comment>
<gene>
    <name evidence="6" type="ORF">K6Y31_19960</name>
</gene>
<reference evidence="6 7" key="1">
    <citation type="journal article" date="2022" name="Environ. Microbiol. Rep.">
        <title>Eco-phylogenetic analyses reveal divergent evolution of vitamin B12 metabolism in the marine bacterial family 'Psychromonadaceae'.</title>
        <authorList>
            <person name="Jin X."/>
            <person name="Yang Y."/>
            <person name="Cao H."/>
            <person name="Gao B."/>
            <person name="Zhao Z."/>
        </authorList>
    </citation>
    <scope>NUCLEOTIDE SEQUENCE [LARGE SCALE GENOMIC DNA]</scope>
    <source>
        <strain evidence="6 7">MKS20</strain>
    </source>
</reference>
<dbReference type="CDD" id="cd06423">
    <property type="entry name" value="CESA_like"/>
    <property type="match status" value="1"/>
</dbReference>
<evidence type="ECO:0000313" key="7">
    <source>
        <dbReference type="Proteomes" id="UP001201273"/>
    </source>
</evidence>
<dbReference type="Pfam" id="PF00535">
    <property type="entry name" value="Glycos_transf_2"/>
    <property type="match status" value="1"/>
</dbReference>
<dbReference type="EC" id="2.4.-.-" evidence="6"/>
<feature type="domain" description="Glycosyltransferase 2-like" evidence="5">
    <location>
        <begin position="44"/>
        <end position="219"/>
    </location>
</feature>